<keyword evidence="1" id="KW-0963">Cytoplasm</keyword>
<proteinExistence type="predicted"/>
<reference evidence="4" key="1">
    <citation type="journal article" date="2020" name="mSystems">
        <title>Genome- and Community-Level Interaction Insights into Carbon Utilization and Element Cycling Functions of Hydrothermarchaeota in Hydrothermal Sediment.</title>
        <authorList>
            <person name="Zhou Z."/>
            <person name="Liu Y."/>
            <person name="Xu W."/>
            <person name="Pan J."/>
            <person name="Luo Z.H."/>
            <person name="Li M."/>
        </authorList>
    </citation>
    <scope>NUCLEOTIDE SEQUENCE [LARGE SCALE GENOMIC DNA]</scope>
    <source>
        <strain evidence="4">HyVt-380</strain>
    </source>
</reference>
<dbReference type="AlphaFoldDB" id="A0A7C2ABK6"/>
<organism evidence="4">
    <name type="scientific">Methylophaga aminisulfidivorans</name>
    <dbReference type="NCBI Taxonomy" id="230105"/>
    <lineage>
        <taxon>Bacteria</taxon>
        <taxon>Pseudomonadati</taxon>
        <taxon>Pseudomonadota</taxon>
        <taxon>Gammaproteobacteria</taxon>
        <taxon>Thiotrichales</taxon>
        <taxon>Piscirickettsiaceae</taxon>
        <taxon>Methylophaga</taxon>
    </lineage>
</organism>
<evidence type="ECO:0008006" key="5">
    <source>
        <dbReference type="Google" id="ProtNLM"/>
    </source>
</evidence>
<dbReference type="InterPro" id="IPR008865">
    <property type="entry name" value="DNA_replication_term_site-bd"/>
</dbReference>
<comment type="caution">
    <text evidence="4">The sequence shown here is derived from an EMBL/GenBank/DDBJ whole genome shotgun (WGS) entry which is preliminary data.</text>
</comment>
<accession>A0A7C2ABK6</accession>
<dbReference type="GO" id="GO:0006274">
    <property type="term" value="P:DNA replication termination"/>
    <property type="evidence" value="ECO:0007669"/>
    <property type="project" value="InterPro"/>
</dbReference>
<protein>
    <recommendedName>
        <fullName evidence="5">DNA replication terminus site-binding protein</fullName>
    </recommendedName>
</protein>
<sequence length="306" mass="35840">MWLCYIMYYITYSKRLFMSMAPELMSLIERFEGIYLPLQELQYAVAEFVRVDNEYPYWAHLDASRELVASHIESMEYQDDDSKAGSTSSMPAVLGVPYGMLSEVRAINEMRENLMAFLRETDKETTPEGYRLSKYLLEKAGLHRFNRKTAGRTFRVLDNKPESISFIWSQSRSTHKLSRDEAIEVANRKIAKVRDEKELQILKSEHARLMELPEDEILARVYVTTAQPKMNIIILDKRMPVTTAHLPLFYPADSDDHLPIIVPLAEKWEDRPRIRRSDATLCETAYCPVLNIYRYLPEDKLRKKKK</sequence>
<dbReference type="EMBL" id="DRHY01000178">
    <property type="protein sequence ID" value="HEC74353.1"/>
    <property type="molecule type" value="Genomic_DNA"/>
</dbReference>
<dbReference type="SUPFAM" id="SSF56596">
    <property type="entry name" value="Replication terminator protein (Tus)"/>
    <property type="match status" value="1"/>
</dbReference>
<evidence type="ECO:0000256" key="3">
    <source>
        <dbReference type="ARBA" id="ARBA00023125"/>
    </source>
</evidence>
<dbReference type="Proteomes" id="UP000886384">
    <property type="component" value="Unassembled WGS sequence"/>
</dbReference>
<dbReference type="InterPro" id="IPR036384">
    <property type="entry name" value="Tus_sf"/>
</dbReference>
<evidence type="ECO:0000313" key="4">
    <source>
        <dbReference type="EMBL" id="HEC74353.1"/>
    </source>
</evidence>
<dbReference type="GO" id="GO:0003677">
    <property type="term" value="F:DNA binding"/>
    <property type="evidence" value="ECO:0007669"/>
    <property type="project" value="UniProtKB-KW"/>
</dbReference>
<evidence type="ECO:0000256" key="2">
    <source>
        <dbReference type="ARBA" id="ARBA00022705"/>
    </source>
</evidence>
<name>A0A7C2ABK6_9GAMM</name>
<keyword evidence="2" id="KW-0235">DNA replication</keyword>
<gene>
    <name evidence="4" type="ORF">ENI26_08275</name>
</gene>
<dbReference type="GO" id="GO:0005737">
    <property type="term" value="C:cytoplasm"/>
    <property type="evidence" value="ECO:0007669"/>
    <property type="project" value="InterPro"/>
</dbReference>
<keyword evidence="3" id="KW-0238">DNA-binding</keyword>
<evidence type="ECO:0000256" key="1">
    <source>
        <dbReference type="ARBA" id="ARBA00022490"/>
    </source>
</evidence>
<dbReference type="InterPro" id="IPR036381">
    <property type="entry name" value="Tus_dom1"/>
</dbReference>
<dbReference type="Gene3D" id="3.50.14.10">
    <property type="entry name" value="Replication terminator Tus, domain 1 superfamily/Replication terminator Tus"/>
    <property type="match status" value="1"/>
</dbReference>
<dbReference type="Pfam" id="PF05472">
    <property type="entry name" value="Ter"/>
    <property type="match status" value="1"/>
</dbReference>